<reference evidence="10" key="1">
    <citation type="submission" date="2025-08" db="UniProtKB">
        <authorList>
            <consortium name="Ensembl"/>
        </authorList>
    </citation>
    <scope>IDENTIFICATION</scope>
</reference>
<evidence type="ECO:0000313" key="11">
    <source>
        <dbReference type="Proteomes" id="UP000265000"/>
    </source>
</evidence>
<evidence type="ECO:0000256" key="7">
    <source>
        <dbReference type="ARBA" id="ARBA00073514"/>
    </source>
</evidence>
<keyword evidence="11" id="KW-1185">Reference proteome</keyword>
<dbReference type="SUPFAM" id="SSF48371">
    <property type="entry name" value="ARM repeat"/>
    <property type="match status" value="1"/>
</dbReference>
<dbReference type="Gene3D" id="1.25.10.10">
    <property type="entry name" value="Leucine-rich Repeat Variant"/>
    <property type="match status" value="3"/>
</dbReference>
<name>A0A3Q2PVR9_FUNHE</name>
<sequence>MHEEDEKRFLVTVIKDLLGLCEQKRGKDNKAIIASNIMYIVGQYPRFLRAHWKFLKTVVNKLFEFMHETHDGVQDMACDTFIKIAQKCRRHFIQVQVGEVMPFIDEILNNINTIICDLQPQQVHTFYEAVGYMIGAQTDQAVQEHLIEKYMLLPNQVWDSIIQQATKNVDILKDPETVKQLGSILKTNVRACKAVGHPFVIQLGRIYLDMLNVYKCLSENISAAIQTNGEMVTKQPLIRSMRTVKRETLKLISGWVSRSNDPQMVGENFVPPLLDAVLIDYQRNVPAAREPEVLSTMATIVNKLGGHITSEIPQIFDAVFECTLNMINKNFEEYPEHRTHFFYLLQAVNSHCFPAFLAIPPAQFKLVLDSIIWAFKHTMRNVADTGAEPHALTQTSSLLSSNVLKVSAFVLDLSSAQVKVFVTGLFSLNQDIPAFKEHLRDFLVQIKEFAGEDTSDLFLEEREASLRQAQEEKHKIQMSVPGILNPHEIPEEMCD</sequence>
<evidence type="ECO:0000256" key="5">
    <source>
        <dbReference type="ARBA" id="ARBA00022927"/>
    </source>
</evidence>
<dbReference type="GeneTree" id="ENSGT00940000153408"/>
<comment type="subcellular location">
    <subcellularLocation>
        <location evidence="1">Nucleus</location>
    </subcellularLocation>
</comment>
<keyword evidence="3" id="KW-0813">Transport</keyword>
<proteinExistence type="inferred from homology"/>
<evidence type="ECO:0000256" key="1">
    <source>
        <dbReference type="ARBA" id="ARBA00004123"/>
    </source>
</evidence>
<dbReference type="Ensembl" id="ENSFHET00000025906.1">
    <property type="protein sequence ID" value="ENSFHEP00000017237.1"/>
    <property type="gene ID" value="ENSFHEG00000018974.1"/>
</dbReference>
<dbReference type="InterPro" id="IPR014877">
    <property type="entry name" value="XPO1_C_dom"/>
</dbReference>
<dbReference type="STRING" id="8078.ENSFHEP00000017237"/>
<dbReference type="AlphaFoldDB" id="A0A3Q2PVR9"/>
<protein>
    <recommendedName>
        <fullName evidence="7">Exportin-1</fullName>
    </recommendedName>
    <alternativeName>
        <fullName evidence="8">Chromosome region maintenance 1 protein homolog</fullName>
    </alternativeName>
</protein>
<evidence type="ECO:0000256" key="6">
    <source>
        <dbReference type="ARBA" id="ARBA00023242"/>
    </source>
</evidence>
<evidence type="ECO:0000313" key="10">
    <source>
        <dbReference type="Ensembl" id="ENSFHEP00000017237.1"/>
    </source>
</evidence>
<evidence type="ECO:0000256" key="4">
    <source>
        <dbReference type="ARBA" id="ARBA00022816"/>
    </source>
</evidence>
<dbReference type="GO" id="GO:0005634">
    <property type="term" value="C:nucleus"/>
    <property type="evidence" value="ECO:0007669"/>
    <property type="project" value="UniProtKB-SubCell"/>
</dbReference>
<dbReference type="GO" id="GO:0005737">
    <property type="term" value="C:cytoplasm"/>
    <property type="evidence" value="ECO:0007669"/>
    <property type="project" value="TreeGrafter"/>
</dbReference>
<evidence type="ECO:0000259" key="9">
    <source>
        <dbReference type="SMART" id="SM01102"/>
    </source>
</evidence>
<accession>A0A3Q2PVR9</accession>
<keyword evidence="4" id="KW-0509">mRNA transport</keyword>
<dbReference type="InterPro" id="IPR011989">
    <property type="entry name" value="ARM-like"/>
</dbReference>
<dbReference type="PANTHER" id="PTHR11223:SF15">
    <property type="entry name" value="EXPORTIN 1 (CRM1 HOMOLOG, YEAST) B"/>
    <property type="match status" value="1"/>
</dbReference>
<dbReference type="PANTHER" id="PTHR11223">
    <property type="entry name" value="EXPORTIN 1/5"/>
    <property type="match status" value="1"/>
</dbReference>
<reference evidence="10" key="2">
    <citation type="submission" date="2025-09" db="UniProtKB">
        <authorList>
            <consortium name="Ensembl"/>
        </authorList>
    </citation>
    <scope>IDENTIFICATION</scope>
</reference>
<dbReference type="GO" id="GO:0005049">
    <property type="term" value="F:nuclear export signal receptor activity"/>
    <property type="evidence" value="ECO:0007669"/>
    <property type="project" value="InterPro"/>
</dbReference>
<dbReference type="SMART" id="SM01102">
    <property type="entry name" value="CRM1_C"/>
    <property type="match status" value="1"/>
</dbReference>
<organism evidence="10 11">
    <name type="scientific">Fundulus heteroclitus</name>
    <name type="common">Killifish</name>
    <name type="synonym">Mummichog</name>
    <dbReference type="NCBI Taxonomy" id="8078"/>
    <lineage>
        <taxon>Eukaryota</taxon>
        <taxon>Metazoa</taxon>
        <taxon>Chordata</taxon>
        <taxon>Craniata</taxon>
        <taxon>Vertebrata</taxon>
        <taxon>Euteleostomi</taxon>
        <taxon>Actinopterygii</taxon>
        <taxon>Neopterygii</taxon>
        <taxon>Teleostei</taxon>
        <taxon>Neoteleostei</taxon>
        <taxon>Acanthomorphata</taxon>
        <taxon>Ovalentaria</taxon>
        <taxon>Atherinomorphae</taxon>
        <taxon>Cyprinodontiformes</taxon>
        <taxon>Fundulidae</taxon>
        <taxon>Fundulus</taxon>
    </lineage>
</organism>
<dbReference type="InterPro" id="IPR045065">
    <property type="entry name" value="XPO1/5"/>
</dbReference>
<dbReference type="GO" id="GO:0000056">
    <property type="term" value="P:ribosomal small subunit export from nucleus"/>
    <property type="evidence" value="ECO:0007669"/>
    <property type="project" value="TreeGrafter"/>
</dbReference>
<dbReference type="Pfam" id="PF18787">
    <property type="entry name" value="CRM1_repeat_3"/>
    <property type="match status" value="1"/>
</dbReference>
<keyword evidence="6" id="KW-0539">Nucleus</keyword>
<dbReference type="GO" id="GO:0000055">
    <property type="term" value="P:ribosomal large subunit export from nucleus"/>
    <property type="evidence" value="ECO:0007669"/>
    <property type="project" value="TreeGrafter"/>
</dbReference>
<dbReference type="Proteomes" id="UP000265000">
    <property type="component" value="Unplaced"/>
</dbReference>
<dbReference type="Gene3D" id="6.10.250.450">
    <property type="match status" value="1"/>
</dbReference>
<dbReference type="InterPro" id="IPR040485">
    <property type="entry name" value="XPO1_repeat_3"/>
</dbReference>
<dbReference type="InterPro" id="IPR016024">
    <property type="entry name" value="ARM-type_fold"/>
</dbReference>
<evidence type="ECO:0000256" key="2">
    <source>
        <dbReference type="ARBA" id="ARBA00009466"/>
    </source>
</evidence>
<feature type="domain" description="Exportin-1 C-terminal" evidence="9">
    <location>
        <begin position="202"/>
        <end position="451"/>
    </location>
</feature>
<comment type="similarity">
    <text evidence="2">Belongs to the exportin family.</text>
</comment>
<keyword evidence="5" id="KW-0653">Protein transport</keyword>
<evidence type="ECO:0000256" key="3">
    <source>
        <dbReference type="ARBA" id="ARBA00022448"/>
    </source>
</evidence>
<dbReference type="GO" id="GO:0006611">
    <property type="term" value="P:protein export from nucleus"/>
    <property type="evidence" value="ECO:0007669"/>
    <property type="project" value="InterPro"/>
</dbReference>
<dbReference type="FunFam" id="1.25.10.10:FF:001255">
    <property type="entry name" value="Exportin 1"/>
    <property type="match status" value="1"/>
</dbReference>
<dbReference type="GO" id="GO:0051028">
    <property type="term" value="P:mRNA transport"/>
    <property type="evidence" value="ECO:0007669"/>
    <property type="project" value="UniProtKB-KW"/>
</dbReference>
<evidence type="ECO:0000256" key="8">
    <source>
        <dbReference type="ARBA" id="ARBA00075318"/>
    </source>
</evidence>
<dbReference type="Pfam" id="PF08767">
    <property type="entry name" value="CRM1_C"/>
    <property type="match status" value="2"/>
</dbReference>